<keyword evidence="13" id="KW-1185">Reference proteome</keyword>
<evidence type="ECO:0000256" key="3">
    <source>
        <dbReference type="ARBA" id="ARBA00022692"/>
    </source>
</evidence>
<dbReference type="CDD" id="cd06225">
    <property type="entry name" value="HAMP"/>
    <property type="match status" value="1"/>
</dbReference>
<evidence type="ECO:0000256" key="2">
    <source>
        <dbReference type="ARBA" id="ARBA00022475"/>
    </source>
</evidence>
<dbReference type="SMART" id="SM00283">
    <property type="entry name" value="MA"/>
    <property type="match status" value="1"/>
</dbReference>
<evidence type="ECO:0000313" key="13">
    <source>
        <dbReference type="Proteomes" id="UP001519308"/>
    </source>
</evidence>
<evidence type="ECO:0000259" key="10">
    <source>
        <dbReference type="PROSITE" id="PS50111"/>
    </source>
</evidence>
<evidence type="ECO:0000256" key="9">
    <source>
        <dbReference type="SAM" id="Phobius"/>
    </source>
</evidence>
<keyword evidence="3 9" id="KW-0812">Transmembrane</keyword>
<proteinExistence type="inferred from homology"/>
<reference evidence="12 13" key="1">
    <citation type="submission" date="2021-03" db="EMBL/GenBank/DDBJ databases">
        <title>Genomic Encyclopedia of Type Strains, Phase IV (KMG-IV): sequencing the most valuable type-strain genomes for metagenomic binning, comparative biology and taxonomic classification.</title>
        <authorList>
            <person name="Goeker M."/>
        </authorList>
    </citation>
    <scope>NUCLEOTIDE SEQUENCE [LARGE SCALE GENOMIC DNA]</scope>
    <source>
        <strain evidence="12 13">DSM 28650</strain>
    </source>
</reference>
<evidence type="ECO:0000256" key="6">
    <source>
        <dbReference type="ARBA" id="ARBA00023224"/>
    </source>
</evidence>
<evidence type="ECO:0000256" key="1">
    <source>
        <dbReference type="ARBA" id="ARBA00004651"/>
    </source>
</evidence>
<dbReference type="RefSeq" id="WP_209649867.1">
    <property type="nucleotide sequence ID" value="NZ_JAGGLL010000034.1"/>
</dbReference>
<dbReference type="Gene3D" id="3.30.450.20">
    <property type="entry name" value="PAS domain"/>
    <property type="match status" value="1"/>
</dbReference>
<evidence type="ECO:0000256" key="7">
    <source>
        <dbReference type="ARBA" id="ARBA00029447"/>
    </source>
</evidence>
<name>A0ABS4K778_9CLOT</name>
<gene>
    <name evidence="12" type="ORF">J2Z44_003490</name>
</gene>
<keyword evidence="2" id="KW-1003">Cell membrane</keyword>
<dbReference type="InterPro" id="IPR003660">
    <property type="entry name" value="HAMP_dom"/>
</dbReference>
<dbReference type="PROSITE" id="PS50111">
    <property type="entry name" value="CHEMOTAXIS_TRANSDUC_2"/>
    <property type="match status" value="1"/>
</dbReference>
<evidence type="ECO:0000259" key="11">
    <source>
        <dbReference type="PROSITE" id="PS50885"/>
    </source>
</evidence>
<feature type="transmembrane region" description="Helical" evidence="9">
    <location>
        <begin position="14"/>
        <end position="35"/>
    </location>
</feature>
<dbReference type="Proteomes" id="UP001519308">
    <property type="component" value="Unassembled WGS sequence"/>
</dbReference>
<dbReference type="PANTHER" id="PTHR32089">
    <property type="entry name" value="METHYL-ACCEPTING CHEMOTAXIS PROTEIN MCPB"/>
    <property type="match status" value="1"/>
</dbReference>
<dbReference type="InterPro" id="IPR029151">
    <property type="entry name" value="Sensor-like_sf"/>
</dbReference>
<accession>A0ABS4K778</accession>
<dbReference type="SUPFAM" id="SSF103190">
    <property type="entry name" value="Sensory domain-like"/>
    <property type="match status" value="2"/>
</dbReference>
<dbReference type="Gene3D" id="1.10.287.950">
    <property type="entry name" value="Methyl-accepting chemotaxis protein"/>
    <property type="match status" value="1"/>
</dbReference>
<dbReference type="InterPro" id="IPR004089">
    <property type="entry name" value="MCPsignal_dom"/>
</dbReference>
<dbReference type="Pfam" id="PF00015">
    <property type="entry name" value="MCPsignal"/>
    <property type="match status" value="1"/>
</dbReference>
<dbReference type="PROSITE" id="PS50885">
    <property type="entry name" value="HAMP"/>
    <property type="match status" value="1"/>
</dbReference>
<protein>
    <submittedName>
        <fullName evidence="12">Methyl-accepting chemotaxis protein</fullName>
    </submittedName>
</protein>
<evidence type="ECO:0000256" key="4">
    <source>
        <dbReference type="ARBA" id="ARBA00022989"/>
    </source>
</evidence>
<dbReference type="SMART" id="SM00304">
    <property type="entry name" value="HAMP"/>
    <property type="match status" value="1"/>
</dbReference>
<feature type="transmembrane region" description="Helical" evidence="9">
    <location>
        <begin position="292"/>
        <end position="314"/>
    </location>
</feature>
<dbReference type="SUPFAM" id="SSF58104">
    <property type="entry name" value="Methyl-accepting chemotaxis protein (MCP) signaling domain"/>
    <property type="match status" value="1"/>
</dbReference>
<dbReference type="EMBL" id="JAGGLL010000034">
    <property type="protein sequence ID" value="MBP2023651.1"/>
    <property type="molecule type" value="Genomic_DNA"/>
</dbReference>
<feature type="domain" description="HAMP" evidence="11">
    <location>
        <begin position="315"/>
        <end position="367"/>
    </location>
</feature>
<dbReference type="InterPro" id="IPR033463">
    <property type="entry name" value="sCache_3"/>
</dbReference>
<evidence type="ECO:0000313" key="12">
    <source>
        <dbReference type="EMBL" id="MBP2023651.1"/>
    </source>
</evidence>
<comment type="subcellular location">
    <subcellularLocation>
        <location evidence="1">Cell membrane</location>
        <topology evidence="1">Multi-pass membrane protein</topology>
    </subcellularLocation>
</comment>
<sequence>MSFIQNKSVKFKVLTIPLISILISILAITGGVISITRQRIMNQLKEDGFIVANQAAMQVEMNSDALDIINSSVEGDIRSIGKFLDQNNAIINNEYLTYIAKEFEVDEINITDEKGKIIFSNLQSSLGQVFKSDHISQSVLKGEKSELMENIRKSNETNDYYKYGYVRGKNGGFIQVGILANKIQKFNDSVGYQSLVTNIKKGENVVYALFIDKNLKAVAHSETDRIGIILDDLGSKTAAVEGKPYSSTFFYEKEKVNVYDVLVPVKKDGQLIGAIDIGFSLKNIEATIKTTIFIVCGISILAFVIISIVLTLIANNVIKPLKGLVNSSKEVANGELYHEIEAERKDEVGELAKSFKDMIINLREVITSIQGKSNAADEMAAHLTNASNQLSTASNEVTCAIQHVAEGASDQANDLMYVLDQMAVLGSEIDEIHEKMDLVKDNVSSAECKANGGKENIDLILGSFTNISIGFKSVNDKVNALAATISQIGNITEVINSISDQTNLLALNAAIEAARAGEMGRGFAVVADEVRKLAQESRGSTEQIKKLVLSITKETEAVISTSDEVGDLLSNQIQSVEQTIGSFKDILEAVSNITPLIGNTYESIESTLNSKNIVVEKISSVSAVAQEMSASSEEISASSEEMLASAQEVSQFAVQLNDIAVELNHKVSEFKLEK</sequence>
<keyword evidence="5 9" id="KW-0472">Membrane</keyword>
<dbReference type="Gene3D" id="6.10.340.10">
    <property type="match status" value="1"/>
</dbReference>
<feature type="domain" description="Methyl-accepting transducer" evidence="10">
    <location>
        <begin position="386"/>
        <end position="643"/>
    </location>
</feature>
<evidence type="ECO:0000256" key="8">
    <source>
        <dbReference type="PROSITE-ProRule" id="PRU00284"/>
    </source>
</evidence>
<dbReference type="PANTHER" id="PTHR32089:SF112">
    <property type="entry name" value="LYSOZYME-LIKE PROTEIN-RELATED"/>
    <property type="match status" value="1"/>
</dbReference>
<evidence type="ECO:0000256" key="5">
    <source>
        <dbReference type="ARBA" id="ARBA00023136"/>
    </source>
</evidence>
<keyword evidence="6 8" id="KW-0807">Transducer</keyword>
<keyword evidence="4 9" id="KW-1133">Transmembrane helix</keyword>
<comment type="similarity">
    <text evidence="7">Belongs to the methyl-accepting chemotaxis (MCP) protein family.</text>
</comment>
<organism evidence="12 13">
    <name type="scientific">Clostridium punense</name>
    <dbReference type="NCBI Taxonomy" id="1054297"/>
    <lineage>
        <taxon>Bacteria</taxon>
        <taxon>Bacillati</taxon>
        <taxon>Bacillota</taxon>
        <taxon>Clostridia</taxon>
        <taxon>Eubacteriales</taxon>
        <taxon>Clostridiaceae</taxon>
        <taxon>Clostridium</taxon>
    </lineage>
</organism>
<dbReference type="Pfam" id="PF00672">
    <property type="entry name" value="HAMP"/>
    <property type="match status" value="1"/>
</dbReference>
<dbReference type="Pfam" id="PF17203">
    <property type="entry name" value="sCache_3_2"/>
    <property type="match status" value="1"/>
</dbReference>
<comment type="caution">
    <text evidence="12">The sequence shown here is derived from an EMBL/GenBank/DDBJ whole genome shotgun (WGS) entry which is preliminary data.</text>
</comment>